<feature type="transmembrane region" description="Helical" evidence="5">
    <location>
        <begin position="94"/>
        <end position="113"/>
    </location>
</feature>
<evidence type="ECO:0000256" key="4">
    <source>
        <dbReference type="ARBA" id="ARBA00023136"/>
    </source>
</evidence>
<evidence type="ECO:0000256" key="3">
    <source>
        <dbReference type="ARBA" id="ARBA00022989"/>
    </source>
</evidence>
<evidence type="ECO:0000256" key="2">
    <source>
        <dbReference type="ARBA" id="ARBA00022692"/>
    </source>
</evidence>
<dbReference type="AlphaFoldDB" id="A0A081D6Z0"/>
<dbReference type="InterPro" id="IPR032808">
    <property type="entry name" value="DoxX"/>
</dbReference>
<name>A0A081D6Z0_NONUL</name>
<keyword evidence="4 5" id="KW-0472">Membrane</keyword>
<sequence>MKYFYWIATGLLCALMLWSASMYLLQYDMVTGFFKSLGFPTWIIYPLAVFKIAGVAMILWRGNRWLTEWAYAGFFFDMLLAMGAHLALKDGGYTFALIGLLLLFSSYFTGNLVRKWVR</sequence>
<dbReference type="Pfam" id="PF13564">
    <property type="entry name" value="DoxX_2"/>
    <property type="match status" value="1"/>
</dbReference>
<keyword evidence="3 5" id="KW-1133">Transmembrane helix</keyword>
<keyword evidence="2 5" id="KW-0812">Transmembrane</keyword>
<dbReference type="Proteomes" id="UP000028980">
    <property type="component" value="Unassembled WGS sequence"/>
</dbReference>
<comment type="subcellular location">
    <subcellularLocation>
        <location evidence="1">Membrane</location>
        <topology evidence="1">Multi-pass membrane protein</topology>
    </subcellularLocation>
</comment>
<dbReference type="GO" id="GO:0016020">
    <property type="term" value="C:membrane"/>
    <property type="evidence" value="ECO:0007669"/>
    <property type="project" value="UniProtKB-SubCell"/>
</dbReference>
<evidence type="ECO:0000256" key="1">
    <source>
        <dbReference type="ARBA" id="ARBA00004141"/>
    </source>
</evidence>
<dbReference type="EMBL" id="BBLG01000001">
    <property type="protein sequence ID" value="GAK74686.1"/>
    <property type="molecule type" value="Genomic_DNA"/>
</dbReference>
<comment type="caution">
    <text evidence="6">The sequence shown here is derived from an EMBL/GenBank/DDBJ whole genome shotgun (WGS) entry which is preliminary data.</text>
</comment>
<evidence type="ECO:0000256" key="5">
    <source>
        <dbReference type="SAM" id="Phobius"/>
    </source>
</evidence>
<feature type="transmembrane region" description="Helical" evidence="5">
    <location>
        <begin position="69"/>
        <end position="88"/>
    </location>
</feature>
<proteinExistence type="predicted"/>
<dbReference type="RefSeq" id="WP_042269175.1">
    <property type="nucleotide sequence ID" value="NZ_JBDUVK010000092.1"/>
</dbReference>
<evidence type="ECO:0000313" key="6">
    <source>
        <dbReference type="EMBL" id="GAK74686.1"/>
    </source>
</evidence>
<protein>
    <recommendedName>
        <fullName evidence="8">DoxX-like family protein</fullName>
    </recommendedName>
</protein>
<reference evidence="6 7" key="1">
    <citation type="journal article" date="2014" name="Genome Announc.">
        <title>Draft Genome Sequences of Marine Flavobacterium Nonlabens Strains NR17, NR24, NR27, NR32, NR33, and Ara13.</title>
        <authorList>
            <person name="Nakanishi M."/>
            <person name="Meirelles P."/>
            <person name="Suzuki R."/>
            <person name="Takatani N."/>
            <person name="Mino S."/>
            <person name="Suda W."/>
            <person name="Oshima K."/>
            <person name="Hattori M."/>
            <person name="Ohkuma M."/>
            <person name="Hosokawa M."/>
            <person name="Miyashita K."/>
            <person name="Thompson F.L."/>
            <person name="Niwa A."/>
            <person name="Sawabe T."/>
            <person name="Sawabe T."/>
        </authorList>
    </citation>
    <scope>NUCLEOTIDE SEQUENCE [LARGE SCALE GENOMIC DNA]</scope>
    <source>
        <strain evidence="7">JCM19296</strain>
    </source>
</reference>
<accession>A0A081D6Z0</accession>
<evidence type="ECO:0008006" key="8">
    <source>
        <dbReference type="Google" id="ProtNLM"/>
    </source>
</evidence>
<organism evidence="6 7">
    <name type="scientific">Nonlabens ulvanivorans</name>
    <name type="common">Persicivirga ulvanivorans</name>
    <dbReference type="NCBI Taxonomy" id="906888"/>
    <lineage>
        <taxon>Bacteria</taxon>
        <taxon>Pseudomonadati</taxon>
        <taxon>Bacteroidota</taxon>
        <taxon>Flavobacteriia</taxon>
        <taxon>Flavobacteriales</taxon>
        <taxon>Flavobacteriaceae</taxon>
        <taxon>Nonlabens</taxon>
    </lineage>
</organism>
<gene>
    <name evidence="6" type="ORF">JCM19296_264</name>
</gene>
<feature type="transmembrane region" description="Helical" evidence="5">
    <location>
        <begin position="42"/>
        <end position="60"/>
    </location>
</feature>
<evidence type="ECO:0000313" key="7">
    <source>
        <dbReference type="Proteomes" id="UP000028980"/>
    </source>
</evidence>